<proteinExistence type="predicted"/>
<organism evidence="3 4">
    <name type="scientific">Candidatus Merdivivens pullistercoris</name>
    <dbReference type="NCBI Taxonomy" id="2840873"/>
    <lineage>
        <taxon>Bacteria</taxon>
        <taxon>Pseudomonadati</taxon>
        <taxon>Bacteroidota</taxon>
        <taxon>Bacteroidia</taxon>
        <taxon>Bacteroidales</taxon>
        <taxon>Muribaculaceae</taxon>
        <taxon>Muribaculaceae incertae sedis</taxon>
        <taxon>Candidatus Merdivivens</taxon>
    </lineage>
</organism>
<evidence type="ECO:0000256" key="1">
    <source>
        <dbReference type="ARBA" id="ARBA00023002"/>
    </source>
</evidence>
<dbReference type="InterPro" id="IPR052554">
    <property type="entry name" value="2-oxoglutarate_synth_KorC"/>
</dbReference>
<gene>
    <name evidence="3" type="ORF">IAB93_07710</name>
</gene>
<feature type="domain" description="Pyruvate/ketoisovalerate oxidoreductase catalytic" evidence="2">
    <location>
        <begin position="11"/>
        <end position="174"/>
    </location>
</feature>
<dbReference type="PANTHER" id="PTHR42730">
    <property type="entry name" value="2-OXOGLUTARATE SYNTHASE SUBUNIT KORC"/>
    <property type="match status" value="1"/>
</dbReference>
<sequence>MKEEIIIAGFGGQGVLSMGKILAYSGIMQNLEVTWMPSYGPEMRGGTANVTVILSDKKISSPILTTYDTVIALNQQSLDKFESRVKPGGLLIYDPNGITHLPTRKDITVCSIAAVDVAAELGSAKVYNMVVLGALLKMKPIVEMENVTKGLMKSIPERYHNLIPMNEAAIEKGKQSIQIINQL</sequence>
<dbReference type="Proteomes" id="UP000823597">
    <property type="component" value="Unassembled WGS sequence"/>
</dbReference>
<dbReference type="PANTHER" id="PTHR42730:SF1">
    <property type="entry name" value="2-OXOGLUTARATE SYNTHASE SUBUNIT KORC"/>
    <property type="match status" value="1"/>
</dbReference>
<name>A0A9D9I5V2_9BACT</name>
<dbReference type="AlphaFoldDB" id="A0A9D9I5V2"/>
<evidence type="ECO:0000313" key="3">
    <source>
        <dbReference type="EMBL" id="MBO8465864.1"/>
    </source>
</evidence>
<dbReference type="Pfam" id="PF01558">
    <property type="entry name" value="POR"/>
    <property type="match status" value="1"/>
</dbReference>
<accession>A0A9D9I5V2</accession>
<dbReference type="InterPro" id="IPR019752">
    <property type="entry name" value="Pyrv/ketoisovalerate_OxRed_cat"/>
</dbReference>
<evidence type="ECO:0000313" key="4">
    <source>
        <dbReference type="Proteomes" id="UP000823597"/>
    </source>
</evidence>
<dbReference type="EMBL" id="JADIME010000080">
    <property type="protein sequence ID" value="MBO8465864.1"/>
    <property type="molecule type" value="Genomic_DNA"/>
</dbReference>
<reference evidence="3" key="2">
    <citation type="journal article" date="2021" name="PeerJ">
        <title>Extensive microbial diversity within the chicken gut microbiome revealed by metagenomics and culture.</title>
        <authorList>
            <person name="Gilroy R."/>
            <person name="Ravi A."/>
            <person name="Getino M."/>
            <person name="Pursley I."/>
            <person name="Horton D.L."/>
            <person name="Alikhan N.F."/>
            <person name="Baker D."/>
            <person name="Gharbi K."/>
            <person name="Hall N."/>
            <person name="Watson M."/>
            <person name="Adriaenssens E.M."/>
            <person name="Foster-Nyarko E."/>
            <person name="Jarju S."/>
            <person name="Secka A."/>
            <person name="Antonio M."/>
            <person name="Oren A."/>
            <person name="Chaudhuri R.R."/>
            <person name="La Ragione R."/>
            <person name="Hildebrand F."/>
            <person name="Pallen M.J."/>
        </authorList>
    </citation>
    <scope>NUCLEOTIDE SEQUENCE</scope>
    <source>
        <strain evidence="3">10037</strain>
    </source>
</reference>
<protein>
    <submittedName>
        <fullName evidence="3">2-oxoacid:acceptor oxidoreductase family protein</fullName>
    </submittedName>
</protein>
<dbReference type="InterPro" id="IPR002869">
    <property type="entry name" value="Pyrv_flavodox_OxRed_cen"/>
</dbReference>
<keyword evidence="1" id="KW-0560">Oxidoreductase</keyword>
<evidence type="ECO:0000259" key="2">
    <source>
        <dbReference type="Pfam" id="PF01558"/>
    </source>
</evidence>
<dbReference type="SUPFAM" id="SSF53323">
    <property type="entry name" value="Pyruvate-ferredoxin oxidoreductase, PFOR, domain III"/>
    <property type="match status" value="1"/>
</dbReference>
<comment type="caution">
    <text evidence="3">The sequence shown here is derived from an EMBL/GenBank/DDBJ whole genome shotgun (WGS) entry which is preliminary data.</text>
</comment>
<dbReference type="Gene3D" id="3.40.920.10">
    <property type="entry name" value="Pyruvate-ferredoxin oxidoreductase, PFOR, domain III"/>
    <property type="match status" value="1"/>
</dbReference>
<dbReference type="GO" id="GO:0016903">
    <property type="term" value="F:oxidoreductase activity, acting on the aldehyde or oxo group of donors"/>
    <property type="evidence" value="ECO:0007669"/>
    <property type="project" value="InterPro"/>
</dbReference>
<reference evidence="3" key="1">
    <citation type="submission" date="2020-10" db="EMBL/GenBank/DDBJ databases">
        <authorList>
            <person name="Gilroy R."/>
        </authorList>
    </citation>
    <scope>NUCLEOTIDE SEQUENCE</scope>
    <source>
        <strain evidence="3">10037</strain>
    </source>
</reference>